<feature type="compositionally biased region" description="Basic and acidic residues" evidence="1">
    <location>
        <begin position="666"/>
        <end position="676"/>
    </location>
</feature>
<feature type="compositionally biased region" description="Polar residues" evidence="1">
    <location>
        <begin position="406"/>
        <end position="434"/>
    </location>
</feature>
<organism evidence="3 4">
    <name type="scientific">Perca flavescens</name>
    <name type="common">American yellow perch</name>
    <name type="synonym">Morone flavescens</name>
    <dbReference type="NCBI Taxonomy" id="8167"/>
    <lineage>
        <taxon>Eukaryota</taxon>
        <taxon>Metazoa</taxon>
        <taxon>Chordata</taxon>
        <taxon>Craniata</taxon>
        <taxon>Vertebrata</taxon>
        <taxon>Euteleostomi</taxon>
        <taxon>Actinopterygii</taxon>
        <taxon>Neopterygii</taxon>
        <taxon>Teleostei</taxon>
        <taxon>Neoteleostei</taxon>
        <taxon>Acanthomorphata</taxon>
        <taxon>Eupercaria</taxon>
        <taxon>Perciformes</taxon>
        <taxon>Percoidei</taxon>
        <taxon>Percidae</taxon>
        <taxon>Percinae</taxon>
        <taxon>Perca</taxon>
    </lineage>
</organism>
<name>A0A484C6I2_PERFV</name>
<dbReference type="Proteomes" id="UP000295070">
    <property type="component" value="Chromosome 23"/>
</dbReference>
<dbReference type="GO" id="GO:0005509">
    <property type="term" value="F:calcium ion binding"/>
    <property type="evidence" value="ECO:0007669"/>
    <property type="project" value="InterPro"/>
</dbReference>
<dbReference type="PANTHER" id="PTHR35538:SF6">
    <property type="entry name" value="EF-HAND DOMAIN-CONTAINING PROTEIN"/>
    <property type="match status" value="1"/>
</dbReference>
<evidence type="ECO:0000313" key="4">
    <source>
        <dbReference type="Proteomes" id="UP000295070"/>
    </source>
</evidence>
<accession>A0A484C6I2</accession>
<feature type="compositionally biased region" description="Polar residues" evidence="1">
    <location>
        <begin position="620"/>
        <end position="635"/>
    </location>
</feature>
<evidence type="ECO:0000313" key="3">
    <source>
        <dbReference type="EMBL" id="TDG96573.1"/>
    </source>
</evidence>
<feature type="compositionally biased region" description="Polar residues" evidence="1">
    <location>
        <begin position="197"/>
        <end position="208"/>
    </location>
</feature>
<feature type="domain" description="EF-hand" evidence="2">
    <location>
        <begin position="721"/>
        <end position="756"/>
    </location>
</feature>
<dbReference type="AlphaFoldDB" id="A0A484C6I2"/>
<feature type="region of interest" description="Disordered" evidence="1">
    <location>
        <begin position="105"/>
        <end position="135"/>
    </location>
</feature>
<evidence type="ECO:0000256" key="1">
    <source>
        <dbReference type="SAM" id="MobiDB-lite"/>
    </source>
</evidence>
<dbReference type="SUPFAM" id="SSF47473">
    <property type="entry name" value="EF-hand"/>
    <property type="match status" value="1"/>
</dbReference>
<feature type="compositionally biased region" description="Basic and acidic residues" evidence="1">
    <location>
        <begin position="386"/>
        <end position="396"/>
    </location>
</feature>
<feature type="region of interest" description="Disordered" evidence="1">
    <location>
        <begin position="320"/>
        <end position="434"/>
    </location>
</feature>
<feature type="region of interest" description="Disordered" evidence="1">
    <location>
        <begin position="174"/>
        <end position="301"/>
    </location>
</feature>
<dbReference type="PROSITE" id="PS50222">
    <property type="entry name" value="EF_HAND_2"/>
    <property type="match status" value="1"/>
</dbReference>
<feature type="region of interest" description="Disordered" evidence="1">
    <location>
        <begin position="586"/>
        <end position="607"/>
    </location>
</feature>
<feature type="compositionally biased region" description="Polar residues" evidence="1">
    <location>
        <begin position="111"/>
        <end position="135"/>
    </location>
</feature>
<keyword evidence="4" id="KW-1185">Reference proteome</keyword>
<dbReference type="InterPro" id="IPR002048">
    <property type="entry name" value="EF_hand_dom"/>
</dbReference>
<dbReference type="InterPro" id="IPR011992">
    <property type="entry name" value="EF-hand-dom_pair"/>
</dbReference>
<evidence type="ECO:0000259" key="2">
    <source>
        <dbReference type="PROSITE" id="PS50222"/>
    </source>
</evidence>
<protein>
    <recommendedName>
        <fullName evidence="2">EF-hand domain-containing protein</fullName>
    </recommendedName>
</protein>
<feature type="compositionally biased region" description="Basic and acidic residues" evidence="1">
    <location>
        <begin position="586"/>
        <end position="597"/>
    </location>
</feature>
<gene>
    <name evidence="3" type="ORF">EPR50_G00230120</name>
</gene>
<dbReference type="EMBL" id="SCKG01000023">
    <property type="protein sequence ID" value="TDG96573.1"/>
    <property type="molecule type" value="Genomic_DNA"/>
</dbReference>
<reference evidence="3 4" key="1">
    <citation type="submission" date="2019-01" db="EMBL/GenBank/DDBJ databases">
        <title>A chromosome-scale genome assembly of the yellow perch, Perca flavescens.</title>
        <authorList>
            <person name="Feron R."/>
            <person name="Morvezen R."/>
            <person name="Bestin A."/>
            <person name="Haffray P."/>
            <person name="Klopp C."/>
            <person name="Zahm M."/>
            <person name="Cabau C."/>
            <person name="Roques C."/>
            <person name="Donnadieu C."/>
            <person name="Bouchez O."/>
            <person name="Christie M."/>
            <person name="Larson W."/>
            <person name="Guiguen Y."/>
        </authorList>
    </citation>
    <scope>NUCLEOTIDE SEQUENCE [LARGE SCALE GENOMIC DNA]</scope>
    <source>
        <strain evidence="3">YP-PL-M2</strain>
        <tissue evidence="3">Blood</tissue>
    </source>
</reference>
<feature type="compositionally biased region" description="Low complexity" evidence="1">
    <location>
        <begin position="261"/>
        <end position="276"/>
    </location>
</feature>
<feature type="compositionally biased region" description="Basic and acidic residues" evidence="1">
    <location>
        <begin position="361"/>
        <end position="379"/>
    </location>
</feature>
<feature type="compositionally biased region" description="Polar residues" evidence="1">
    <location>
        <begin position="277"/>
        <end position="287"/>
    </location>
</feature>
<sequence length="908" mass="100112">MSAVERRGAQETHWKNRLSRNQDFKLPWRLLARPRHHVSMSTWLPDGSCSAQHADRSPIYVSFVSKAILWDRGLCHYTAHDRPNHRPLLCPRFLSHMKVRPEDLRPPCFLSSKSRPQPPSQGKTPKTHTLTAPKTQTSEGYFYLNPDRRKNGLQIAGRHSAAVVPCILLPAAPPSSTINPTPPYQNTPQPDCERQQSKLNTVLASPSHPNLAPGEKDEGQERERVKQPAVVSITESDWKMHLGPAGPEHSPPPASTISHGSLSDLSRPPSSLFSRSTDLASGRSSVLSGAEMKDSDPEGISCFSPLQPCPVMKSPFASYPPAGSNPHQSSTNATTTPPLYEPLFGQTKPLSPRPKSIVLSKSDKPLSRRESTKTTENLHQDASIDPDLHPSLDSDHGLNTLAFPSATWSSCPSPQMTTPSSGSGPKLTPSASVSQLESHRWPVLPPISPVRGRCGSAASRYSELSCSRSHVFDELEAIAPRSMSYTSLDQPSDSSGRPSPNIELSPGLAVLTVGCDSGNLGSLSRVQLLLLDRPEPEILLSPFSQEEELSPVQDWSVLRMQHDPGLTSAGVLRPLTAGSISERCDSAGKVQENKSDQSEGGSGSPSSWIIDLSPSCNMFRSTNSPCESNHGSNTDKGAPTEEEAIYPEWKEVESSAGGRRPGSLDQKLEEKERRMEERKTKVLNILSKLQDATPRQPKSNKGHSNFEDFDFLAKFCIFSQEKLAEYKRAFETEDDDGDGYISCLQVLLALKNIIPPDLLSDEEEIYVYRILEMVDFRVTDGLVDLRLFAVIASLAQKIATMDEFMRSLITNMDFRSLEVRLFKAKQLFLFLMEEQRGDAGAQRGFISAEQLLLELKAGGIHLEQEAAIRLELQHIPPLDLLDFLAYLPLFILIHKSVISNPLDDSSHL</sequence>
<feature type="region of interest" description="Disordered" evidence="1">
    <location>
        <begin position="620"/>
        <end position="676"/>
    </location>
</feature>
<feature type="compositionally biased region" description="Polar residues" evidence="1">
    <location>
        <begin position="325"/>
        <end position="337"/>
    </location>
</feature>
<dbReference type="STRING" id="8167.A0A484C6I2"/>
<dbReference type="PANTHER" id="PTHR35538">
    <property type="entry name" value="LIG_CHAN-GLU_BD DOMAIN-CONTAINING PROTEIN"/>
    <property type="match status" value="1"/>
</dbReference>
<feature type="compositionally biased region" description="Basic and acidic residues" evidence="1">
    <location>
        <begin position="214"/>
        <end position="226"/>
    </location>
</feature>
<comment type="caution">
    <text evidence="3">The sequence shown here is derived from an EMBL/GenBank/DDBJ whole genome shotgun (WGS) entry which is preliminary data.</text>
</comment>
<proteinExistence type="predicted"/>